<keyword evidence="1" id="KW-0548">Nucleotidyltransferase</keyword>
<gene>
    <name evidence="1" type="ORF">Tco_1044808</name>
</gene>
<reference evidence="1" key="1">
    <citation type="journal article" date="2022" name="Int. J. Mol. Sci.">
        <title>Draft Genome of Tanacetum Coccineum: Genomic Comparison of Closely Related Tanacetum-Family Plants.</title>
        <authorList>
            <person name="Yamashiro T."/>
            <person name="Shiraishi A."/>
            <person name="Nakayama K."/>
            <person name="Satake H."/>
        </authorList>
    </citation>
    <scope>NUCLEOTIDE SEQUENCE</scope>
</reference>
<keyword evidence="1" id="KW-0808">Transferase</keyword>
<organism evidence="1 2">
    <name type="scientific">Tanacetum coccineum</name>
    <dbReference type="NCBI Taxonomy" id="301880"/>
    <lineage>
        <taxon>Eukaryota</taxon>
        <taxon>Viridiplantae</taxon>
        <taxon>Streptophyta</taxon>
        <taxon>Embryophyta</taxon>
        <taxon>Tracheophyta</taxon>
        <taxon>Spermatophyta</taxon>
        <taxon>Magnoliopsida</taxon>
        <taxon>eudicotyledons</taxon>
        <taxon>Gunneridae</taxon>
        <taxon>Pentapetalae</taxon>
        <taxon>asterids</taxon>
        <taxon>campanulids</taxon>
        <taxon>Asterales</taxon>
        <taxon>Asteraceae</taxon>
        <taxon>Asteroideae</taxon>
        <taxon>Anthemideae</taxon>
        <taxon>Anthemidinae</taxon>
        <taxon>Tanacetum</taxon>
    </lineage>
</organism>
<comment type="caution">
    <text evidence="1">The sequence shown here is derived from an EMBL/GenBank/DDBJ whole genome shotgun (WGS) entry which is preliminary data.</text>
</comment>
<dbReference type="InterPro" id="IPR021109">
    <property type="entry name" value="Peptidase_aspartic_dom_sf"/>
</dbReference>
<dbReference type="PANTHER" id="PTHR33067:SF31">
    <property type="entry name" value="RNA-DIRECTED DNA POLYMERASE"/>
    <property type="match status" value="1"/>
</dbReference>
<dbReference type="Proteomes" id="UP001151760">
    <property type="component" value="Unassembled WGS sequence"/>
</dbReference>
<reference evidence="1" key="2">
    <citation type="submission" date="2022-01" db="EMBL/GenBank/DDBJ databases">
        <authorList>
            <person name="Yamashiro T."/>
            <person name="Shiraishi A."/>
            <person name="Satake H."/>
            <person name="Nakayama K."/>
        </authorList>
    </citation>
    <scope>NUCLEOTIDE SEQUENCE</scope>
</reference>
<accession>A0ABQ5GTI2</accession>
<proteinExistence type="predicted"/>
<evidence type="ECO:0000313" key="1">
    <source>
        <dbReference type="EMBL" id="GJT78083.1"/>
    </source>
</evidence>
<dbReference type="PANTHER" id="PTHR33067">
    <property type="entry name" value="RNA-DIRECTED DNA POLYMERASE-RELATED"/>
    <property type="match status" value="1"/>
</dbReference>
<name>A0ABQ5GTI2_9ASTR</name>
<keyword evidence="1" id="KW-0695">RNA-directed DNA polymerase</keyword>
<sequence>MSESAKRHEQNSNLIKEIQASTDATIQNQGASIKTLEIQIGQMSKVLQERGFGSLPSSTKANPRNQLKSISTTIEADSYPICRASVSVMPLSTYLNLGLGELAHTKLIVELADRTVKYPKGIAENVLVGIGKFVFPVDFIILDIPEDIKVPLILGRPFLSTARAKIDVYKQKITLRIGEERIIFKSVKPASSLIKRVYILSLRERMELDLEARLMGETLMINKLLDLLNGDYIELNDLNEPFELRRNQGDDLMPTIEEGEVIEEFKTRDDELDTGIDDYPSYCDYDKKIHIDFLEDMDAYRDEGMGDVIFGEPFLREIGIKARRFEGMITIYNGNDEVTYQMVRSHPRFKHHTNEQCNKIPPLLKVSNEDKKNGISHPYQKLKGFYNGVLNLGPDYIRDAKTEEWLTCGHISVHEMEW</sequence>
<dbReference type="CDD" id="cd00303">
    <property type="entry name" value="retropepsin_like"/>
    <property type="match status" value="1"/>
</dbReference>
<dbReference type="EMBL" id="BQNB010018770">
    <property type="protein sequence ID" value="GJT78083.1"/>
    <property type="molecule type" value="Genomic_DNA"/>
</dbReference>
<dbReference type="Gene3D" id="2.40.70.10">
    <property type="entry name" value="Acid Proteases"/>
    <property type="match status" value="1"/>
</dbReference>
<protein>
    <submittedName>
        <fullName evidence="1">Reverse transcriptase domain-containing protein</fullName>
    </submittedName>
</protein>
<dbReference type="GO" id="GO:0003964">
    <property type="term" value="F:RNA-directed DNA polymerase activity"/>
    <property type="evidence" value="ECO:0007669"/>
    <property type="project" value="UniProtKB-KW"/>
</dbReference>
<keyword evidence="2" id="KW-1185">Reference proteome</keyword>
<evidence type="ECO:0000313" key="2">
    <source>
        <dbReference type="Proteomes" id="UP001151760"/>
    </source>
</evidence>